<dbReference type="HAMAP" id="MF_00373">
    <property type="entry name" value="Ribosomal_bL28"/>
    <property type="match status" value="1"/>
</dbReference>
<dbReference type="Gene3D" id="2.30.170.40">
    <property type="entry name" value="Ribosomal protein L28/L24"/>
    <property type="match status" value="1"/>
</dbReference>
<sequence>MSRICQITGKRAMVGNNVSHANNKTKRRFEINLLEKKFYLPETEQQVSLRVSAHGLRIINKIGIEEAILRGTRGGFIKKSK</sequence>
<evidence type="ECO:0000313" key="7">
    <source>
        <dbReference type="Proteomes" id="UP000610746"/>
    </source>
</evidence>
<evidence type="ECO:0000256" key="1">
    <source>
        <dbReference type="ARBA" id="ARBA00008760"/>
    </source>
</evidence>
<reference evidence="6" key="1">
    <citation type="submission" date="2020-05" db="EMBL/GenBank/DDBJ databases">
        <title>Genomic Encyclopedia of Type Strains, Phase IV (KMG-V): Genome sequencing to study the core and pangenomes of soil and plant-associated prokaryotes.</title>
        <authorList>
            <person name="Whitman W."/>
        </authorList>
    </citation>
    <scope>NUCLEOTIDE SEQUENCE</scope>
    <source>
        <strain evidence="6">16F</strain>
    </source>
</reference>
<dbReference type="GO" id="GO:0005840">
    <property type="term" value="C:ribosome"/>
    <property type="evidence" value="ECO:0007669"/>
    <property type="project" value="UniProtKB-KW"/>
</dbReference>
<evidence type="ECO:0000256" key="2">
    <source>
        <dbReference type="ARBA" id="ARBA00022980"/>
    </source>
</evidence>
<keyword evidence="2 5" id="KW-0689">Ribosomal protein</keyword>
<evidence type="ECO:0000313" key="6">
    <source>
        <dbReference type="EMBL" id="NRS92987.1"/>
    </source>
</evidence>
<dbReference type="GO" id="GO:1990904">
    <property type="term" value="C:ribonucleoprotein complex"/>
    <property type="evidence" value="ECO:0007669"/>
    <property type="project" value="UniProtKB-KW"/>
</dbReference>
<comment type="caution">
    <text evidence="6">The sequence shown here is derived from an EMBL/GenBank/DDBJ whole genome shotgun (WGS) entry which is preliminary data.</text>
</comment>
<dbReference type="EMBL" id="JABSNO010000014">
    <property type="protein sequence ID" value="NRS92987.1"/>
    <property type="molecule type" value="Genomic_DNA"/>
</dbReference>
<protein>
    <recommendedName>
        <fullName evidence="4 5">Large ribosomal subunit protein bL28</fullName>
    </recommendedName>
</protein>
<dbReference type="Proteomes" id="UP000610746">
    <property type="component" value="Unassembled WGS sequence"/>
</dbReference>
<organism evidence="6 7">
    <name type="scientific">Frigoriflavimonas asaccharolytica</name>
    <dbReference type="NCBI Taxonomy" id="2735899"/>
    <lineage>
        <taxon>Bacteria</taxon>
        <taxon>Pseudomonadati</taxon>
        <taxon>Bacteroidota</taxon>
        <taxon>Flavobacteriia</taxon>
        <taxon>Flavobacteriales</taxon>
        <taxon>Weeksellaceae</taxon>
        <taxon>Frigoriflavimonas</taxon>
    </lineage>
</organism>
<accession>A0A8J8K9E3</accession>
<keyword evidence="3 5" id="KW-0687">Ribonucleoprotein</keyword>
<dbReference type="GO" id="GO:0003735">
    <property type="term" value="F:structural constituent of ribosome"/>
    <property type="evidence" value="ECO:0007669"/>
    <property type="project" value="InterPro"/>
</dbReference>
<dbReference type="PANTHER" id="PTHR13528">
    <property type="entry name" value="39S RIBOSOMAL PROTEIN L28, MITOCHONDRIAL"/>
    <property type="match status" value="1"/>
</dbReference>
<dbReference type="AlphaFoldDB" id="A0A8J8K9E3"/>
<dbReference type="InterPro" id="IPR034704">
    <property type="entry name" value="Ribosomal_bL28/bL31-like_sf"/>
</dbReference>
<keyword evidence="7" id="KW-1185">Reference proteome</keyword>
<evidence type="ECO:0000256" key="3">
    <source>
        <dbReference type="ARBA" id="ARBA00023274"/>
    </source>
</evidence>
<gene>
    <name evidence="5" type="primary">rpmB</name>
    <name evidence="6" type="ORF">HNQ03_002071</name>
</gene>
<dbReference type="Pfam" id="PF00830">
    <property type="entry name" value="Ribosomal_L28"/>
    <property type="match status" value="1"/>
</dbReference>
<name>A0A8J8K9E3_9FLAO</name>
<dbReference type="NCBIfam" id="TIGR00009">
    <property type="entry name" value="L28"/>
    <property type="match status" value="1"/>
</dbReference>
<dbReference type="FunFam" id="2.30.170.40:FF:000001">
    <property type="entry name" value="50S ribosomal protein L28"/>
    <property type="match status" value="1"/>
</dbReference>
<dbReference type="RefSeq" id="WP_173779567.1">
    <property type="nucleotide sequence ID" value="NZ_JABSNO010000014.1"/>
</dbReference>
<proteinExistence type="inferred from homology"/>
<dbReference type="PANTHER" id="PTHR13528:SF2">
    <property type="entry name" value="LARGE RIBOSOMAL SUBUNIT PROTEIN BL28M"/>
    <property type="match status" value="1"/>
</dbReference>
<dbReference type="InterPro" id="IPR037147">
    <property type="entry name" value="Ribosomal_bL28_sf"/>
</dbReference>
<dbReference type="GO" id="GO:0006412">
    <property type="term" value="P:translation"/>
    <property type="evidence" value="ECO:0007669"/>
    <property type="project" value="UniProtKB-UniRule"/>
</dbReference>
<comment type="similarity">
    <text evidence="1 5">Belongs to the bacterial ribosomal protein bL28 family.</text>
</comment>
<dbReference type="SUPFAM" id="SSF143800">
    <property type="entry name" value="L28p-like"/>
    <property type="match status" value="1"/>
</dbReference>
<dbReference type="InterPro" id="IPR026569">
    <property type="entry name" value="Ribosomal_bL28"/>
</dbReference>
<dbReference type="InterPro" id="IPR001383">
    <property type="entry name" value="Ribosomal_bL28_bact-type"/>
</dbReference>
<evidence type="ECO:0000256" key="5">
    <source>
        <dbReference type="HAMAP-Rule" id="MF_00373"/>
    </source>
</evidence>
<evidence type="ECO:0000256" key="4">
    <source>
        <dbReference type="ARBA" id="ARBA00035174"/>
    </source>
</evidence>